<dbReference type="InterPro" id="IPR022775">
    <property type="entry name" value="AP_mu_sigma_su"/>
</dbReference>
<organism evidence="14 15">
    <name type="scientific">Durusdinium trenchii</name>
    <dbReference type="NCBI Taxonomy" id="1381693"/>
    <lineage>
        <taxon>Eukaryota</taxon>
        <taxon>Sar</taxon>
        <taxon>Alveolata</taxon>
        <taxon>Dinophyceae</taxon>
        <taxon>Suessiales</taxon>
        <taxon>Symbiodiniaceae</taxon>
        <taxon>Durusdinium</taxon>
    </lineage>
</organism>
<evidence type="ECO:0000256" key="3">
    <source>
        <dbReference type="ARBA" id="ARBA00011775"/>
    </source>
</evidence>
<dbReference type="PANTHER" id="PTHR11043">
    <property type="entry name" value="ZETA-COAT PROTEIN"/>
    <property type="match status" value="1"/>
</dbReference>
<gene>
    <name evidence="14" type="ORF">SCF082_LOCUS21416</name>
</gene>
<keyword evidence="6 12" id="KW-0931">ER-Golgi transport</keyword>
<keyword evidence="8 12" id="KW-0333">Golgi apparatus</keyword>
<accession>A0ABP0L985</accession>
<dbReference type="PANTHER" id="PTHR11043:SF0">
    <property type="entry name" value="COATOMER SUBUNIT ZETA"/>
    <property type="match status" value="1"/>
</dbReference>
<evidence type="ECO:0000256" key="8">
    <source>
        <dbReference type="ARBA" id="ARBA00023034"/>
    </source>
</evidence>
<evidence type="ECO:0000256" key="7">
    <source>
        <dbReference type="ARBA" id="ARBA00022927"/>
    </source>
</evidence>
<evidence type="ECO:0000256" key="12">
    <source>
        <dbReference type="RuleBase" id="RU366053"/>
    </source>
</evidence>
<evidence type="ECO:0000256" key="11">
    <source>
        <dbReference type="ARBA" id="ARBA00045555"/>
    </source>
</evidence>
<dbReference type="EMBL" id="CAXAMM010015188">
    <property type="protein sequence ID" value="CAK9035714.1"/>
    <property type="molecule type" value="Genomic_DNA"/>
</dbReference>
<sequence>MAAPSVKAVLILDCNDGSRVHAKYYSKYFKDVAAQKAFELNLFSKTRAQSARSEAEIAMLDSTVCVFKSGIDVMFYVCGEPDENELILTTVLDAIFDSLNGILRSHLEKRTLLDNLDLVFLTVDEVIDGGLILETEPVAIANRVLMKGAAGSSGPGGAEDVPMNELTIAQALQSAREQLAKSFRN</sequence>
<proteinExistence type="inferred from homology"/>
<name>A0ABP0L985_9DINO</name>
<evidence type="ECO:0000256" key="5">
    <source>
        <dbReference type="ARBA" id="ARBA00022490"/>
    </source>
</evidence>
<evidence type="ECO:0000256" key="2">
    <source>
        <dbReference type="ARBA" id="ARBA00006972"/>
    </source>
</evidence>
<keyword evidence="10 12" id="KW-0968">Cytoplasmic vesicle</keyword>
<keyword evidence="7 12" id="KW-0653">Protein transport</keyword>
<reference evidence="14 15" key="1">
    <citation type="submission" date="2024-02" db="EMBL/GenBank/DDBJ databases">
        <authorList>
            <person name="Chen Y."/>
            <person name="Shah S."/>
            <person name="Dougan E. K."/>
            <person name="Thang M."/>
            <person name="Chan C."/>
        </authorList>
    </citation>
    <scope>NUCLEOTIDE SEQUENCE [LARGE SCALE GENOMIC DNA]</scope>
</reference>
<dbReference type="Pfam" id="PF01217">
    <property type="entry name" value="Clat_adaptor_s"/>
    <property type="match status" value="1"/>
</dbReference>
<evidence type="ECO:0000259" key="13">
    <source>
        <dbReference type="Pfam" id="PF01217"/>
    </source>
</evidence>
<evidence type="ECO:0000256" key="4">
    <source>
        <dbReference type="ARBA" id="ARBA00022448"/>
    </source>
</evidence>
<evidence type="ECO:0000256" key="10">
    <source>
        <dbReference type="ARBA" id="ARBA00023329"/>
    </source>
</evidence>
<keyword evidence="4 12" id="KW-0813">Transport</keyword>
<dbReference type="Gene3D" id="3.30.450.60">
    <property type="match status" value="1"/>
</dbReference>
<evidence type="ECO:0000256" key="6">
    <source>
        <dbReference type="ARBA" id="ARBA00022892"/>
    </source>
</evidence>
<comment type="subcellular location">
    <subcellularLocation>
        <location evidence="12">Cytoplasm</location>
    </subcellularLocation>
    <subcellularLocation>
        <location evidence="1 12">Golgi apparatus membrane</location>
        <topology evidence="1 12">Peripheral membrane protein</topology>
        <orientation evidence="1 12">Cytoplasmic side</orientation>
    </subcellularLocation>
    <subcellularLocation>
        <location evidence="12">Cytoplasmic vesicle</location>
        <location evidence="12">COPI-coated vesicle membrane</location>
        <topology evidence="12">Peripheral membrane protein</topology>
        <orientation evidence="12">Cytoplasmic side</orientation>
    </subcellularLocation>
</comment>
<dbReference type="Proteomes" id="UP001642464">
    <property type="component" value="Unassembled WGS sequence"/>
</dbReference>
<evidence type="ECO:0000256" key="9">
    <source>
        <dbReference type="ARBA" id="ARBA00023136"/>
    </source>
</evidence>
<dbReference type="InterPro" id="IPR011012">
    <property type="entry name" value="Longin-like_dom_sf"/>
</dbReference>
<evidence type="ECO:0000313" key="15">
    <source>
        <dbReference type="Proteomes" id="UP001642464"/>
    </source>
</evidence>
<dbReference type="InterPro" id="IPR039652">
    <property type="entry name" value="Coatomer_zeta"/>
</dbReference>
<comment type="subunit">
    <text evidence="3 12">Oligomeric complex that consists of at least the alpha, beta, beta', gamma, delta, epsilon and zeta subunits.</text>
</comment>
<evidence type="ECO:0000256" key="1">
    <source>
        <dbReference type="ARBA" id="ARBA00004255"/>
    </source>
</evidence>
<dbReference type="SUPFAM" id="SSF64356">
    <property type="entry name" value="SNARE-like"/>
    <property type="match status" value="1"/>
</dbReference>
<keyword evidence="15" id="KW-1185">Reference proteome</keyword>
<evidence type="ECO:0000313" key="14">
    <source>
        <dbReference type="EMBL" id="CAK9035714.1"/>
    </source>
</evidence>
<protein>
    <recommendedName>
        <fullName evidence="12">Coatomer subunit zeta</fullName>
    </recommendedName>
</protein>
<comment type="caution">
    <text evidence="14">The sequence shown here is derived from an EMBL/GenBank/DDBJ whole genome shotgun (WGS) entry which is preliminary data.</text>
</comment>
<keyword evidence="5 12" id="KW-0963">Cytoplasm</keyword>
<comment type="similarity">
    <text evidence="2 12">Belongs to the adaptor complexes small subunit family.</text>
</comment>
<comment type="function">
    <text evidence="11">The coatomer is a cytosolic protein complex that binds to dilysine motifs and reversibly associates with Golgi non-clathrin-coated vesicles, which further mediate biosynthetic protein transport from the ER, via the Golgi up to the trans Golgi network. Coatomer complex is required for budding from Golgi membranes, and is essential for the retrograde Golgi-to-ER transport of dilysine-tagged proteins. The zeta subunit may be involved in regulating the coat assembly and, hence, the rate of biosynthetic protein transport due to its association-dissociation properties with the coatomer complex.</text>
</comment>
<keyword evidence="9 12" id="KW-0472">Membrane</keyword>
<feature type="domain" description="AP complex mu/sigma subunit" evidence="13">
    <location>
        <begin position="6"/>
        <end position="147"/>
    </location>
</feature>
<dbReference type="CDD" id="cd14829">
    <property type="entry name" value="Zeta-COP"/>
    <property type="match status" value="1"/>
</dbReference>